<organism evidence="1 2">
    <name type="scientific">Bacillus safensis</name>
    <dbReference type="NCBI Taxonomy" id="561879"/>
    <lineage>
        <taxon>Bacteria</taxon>
        <taxon>Bacillati</taxon>
        <taxon>Bacillota</taxon>
        <taxon>Bacilli</taxon>
        <taxon>Bacillales</taxon>
        <taxon>Bacillaceae</taxon>
        <taxon>Bacillus</taxon>
    </lineage>
</organism>
<dbReference type="EMBL" id="AP021906">
    <property type="protein sequence ID" value="BBP87488.1"/>
    <property type="molecule type" value="Genomic_DNA"/>
</dbReference>
<evidence type="ECO:0000313" key="2">
    <source>
        <dbReference type="Proteomes" id="UP000464658"/>
    </source>
</evidence>
<protein>
    <recommendedName>
        <fullName evidence="3">Phage tail tape measure protein domain-containing protein</fullName>
    </recommendedName>
</protein>
<reference evidence="1 2" key="1">
    <citation type="submission" date="2019-12" db="EMBL/GenBank/DDBJ databases">
        <title>Full genome sequence of a Bacillus safensis strain isolated from commercially available natto in Indonesia.</title>
        <authorList>
            <person name="Yoshida M."/>
            <person name="Uomi M."/>
            <person name="Waturangi D."/>
            <person name="Ekaputri J.J."/>
            <person name="Setiamarga D.H.E."/>
        </authorList>
    </citation>
    <scope>NUCLEOTIDE SEQUENCE [LARGE SCALE GENOMIC DNA]</scope>
    <source>
        <strain evidence="1 2">IDN1</strain>
    </source>
</reference>
<name>A0A5S9M409_BACIA</name>
<dbReference type="Proteomes" id="UP000464658">
    <property type="component" value="Chromosome"/>
</dbReference>
<evidence type="ECO:0000313" key="1">
    <source>
        <dbReference type="EMBL" id="BBP87488.1"/>
    </source>
</evidence>
<gene>
    <name evidence="1" type="ORF">BsIDN1_11060</name>
</gene>
<proteinExistence type="predicted"/>
<sequence>MVAGAKALPGKIGQGIKSMASKAVSGVRSLGNMLAGALATAVNGVTGGINWVLGKIGLKDVKIPKWTPPKYANGTNGRGRSCNIR</sequence>
<dbReference type="AlphaFoldDB" id="A0A5S9M409"/>
<evidence type="ECO:0008006" key="3">
    <source>
        <dbReference type="Google" id="ProtNLM"/>
    </source>
</evidence>
<accession>A0A5S9M409</accession>